<dbReference type="Pfam" id="PF00388">
    <property type="entry name" value="PI-PLC-X"/>
    <property type="match status" value="1"/>
</dbReference>
<feature type="domain" description="PI-PLC Y-box" evidence="3">
    <location>
        <begin position="282"/>
        <end position="370"/>
    </location>
</feature>
<comment type="catalytic activity">
    <reaction evidence="1">
        <text>a 1,2-diacyl-sn-glycero-3-phospho-(1D-myo-inositol-4,5-bisphosphate) + H2O = 1D-myo-inositol 1,4,5-trisphosphate + a 1,2-diacyl-sn-glycerol + H(+)</text>
        <dbReference type="Rhea" id="RHEA:33179"/>
        <dbReference type="ChEBI" id="CHEBI:15377"/>
        <dbReference type="ChEBI" id="CHEBI:15378"/>
        <dbReference type="ChEBI" id="CHEBI:17815"/>
        <dbReference type="ChEBI" id="CHEBI:58456"/>
        <dbReference type="ChEBI" id="CHEBI:203600"/>
        <dbReference type="EC" id="3.1.4.11"/>
    </reaction>
</comment>
<dbReference type="PRINTS" id="PR00390">
    <property type="entry name" value="PHPHLIPASEC"/>
</dbReference>
<evidence type="ECO:0000313" key="4">
    <source>
        <dbReference type="EMBL" id="KAF7760737.1"/>
    </source>
</evidence>
<evidence type="ECO:0000313" key="5">
    <source>
        <dbReference type="Proteomes" id="UP000629468"/>
    </source>
</evidence>
<dbReference type="AlphaFoldDB" id="A0A8H7EWB2"/>
<dbReference type="SUPFAM" id="SSF51695">
    <property type="entry name" value="PLC-like phosphodiesterases"/>
    <property type="match status" value="1"/>
</dbReference>
<dbReference type="EMBL" id="JABXXO010000014">
    <property type="protein sequence ID" value="KAF7760737.1"/>
    <property type="molecule type" value="Genomic_DNA"/>
</dbReference>
<keyword evidence="1" id="KW-0443">Lipid metabolism</keyword>
<dbReference type="GO" id="GO:0004435">
    <property type="term" value="F:phosphatidylinositol-4,5-bisphosphate phospholipase C activity"/>
    <property type="evidence" value="ECO:0007669"/>
    <property type="project" value="UniProtKB-EC"/>
</dbReference>
<dbReference type="InterPro" id="IPR001192">
    <property type="entry name" value="PI-PLC_fam"/>
</dbReference>
<keyword evidence="1" id="KW-0442">Lipid degradation</keyword>
<organism evidence="4 5">
    <name type="scientific">Agaricus bisporus var. burnettii</name>
    <dbReference type="NCBI Taxonomy" id="192524"/>
    <lineage>
        <taxon>Eukaryota</taxon>
        <taxon>Fungi</taxon>
        <taxon>Dikarya</taxon>
        <taxon>Basidiomycota</taxon>
        <taxon>Agaricomycotina</taxon>
        <taxon>Agaricomycetes</taxon>
        <taxon>Agaricomycetidae</taxon>
        <taxon>Agaricales</taxon>
        <taxon>Agaricineae</taxon>
        <taxon>Agaricaceae</taxon>
        <taxon>Agaricus</taxon>
    </lineage>
</organism>
<dbReference type="GO" id="GO:0051209">
    <property type="term" value="P:release of sequestered calcium ion into cytosol"/>
    <property type="evidence" value="ECO:0007669"/>
    <property type="project" value="TreeGrafter"/>
</dbReference>
<dbReference type="EC" id="3.1.4.11" evidence="1"/>
<dbReference type="InterPro" id="IPR001711">
    <property type="entry name" value="PLipase_C_Pinositol-sp_Y"/>
</dbReference>
<reference evidence="4 5" key="1">
    <citation type="journal article" name="Sci. Rep.">
        <title>Telomere-to-telomere assembled and centromere annotated genomes of the two main subspecies of the button mushroom Agaricus bisporus reveal especially polymorphic chromosome ends.</title>
        <authorList>
            <person name="Sonnenberg A.S.M."/>
            <person name="Sedaghat-Telgerd N."/>
            <person name="Lavrijssen B."/>
            <person name="Ohm R.A."/>
            <person name="Hendrickx P.M."/>
            <person name="Scholtmeijer K."/>
            <person name="Baars J.J.P."/>
            <person name="van Peer A."/>
        </authorList>
    </citation>
    <scope>NUCLEOTIDE SEQUENCE [LARGE SCALE GENOMIC DNA]</scope>
    <source>
        <strain evidence="4 5">H119_p4</strain>
    </source>
</reference>
<dbReference type="SMART" id="SM00149">
    <property type="entry name" value="PLCYc"/>
    <property type="match status" value="1"/>
</dbReference>
<dbReference type="PANTHER" id="PTHR10336">
    <property type="entry name" value="PHOSPHOINOSITIDE-SPECIFIC PHOSPHOLIPASE C FAMILY PROTEIN"/>
    <property type="match status" value="1"/>
</dbReference>
<dbReference type="Pfam" id="PF00387">
    <property type="entry name" value="PI-PLC-Y"/>
    <property type="match status" value="1"/>
</dbReference>
<dbReference type="Gene3D" id="3.20.20.190">
    <property type="entry name" value="Phosphatidylinositol (PI) phosphodiesterase"/>
    <property type="match status" value="1"/>
</dbReference>
<dbReference type="InterPro" id="IPR017946">
    <property type="entry name" value="PLC-like_Pdiesterase_TIM-brl"/>
</dbReference>
<dbReference type="PANTHER" id="PTHR10336:SF169">
    <property type="entry name" value="PHOSPHOINOSITIDE PHOSPHOLIPASE C"/>
    <property type="match status" value="1"/>
</dbReference>
<dbReference type="Proteomes" id="UP000629468">
    <property type="component" value="Unassembled WGS sequence"/>
</dbReference>
<dbReference type="SMART" id="SM00148">
    <property type="entry name" value="PLCXc"/>
    <property type="match status" value="1"/>
</dbReference>
<feature type="region of interest" description="Disordered" evidence="2">
    <location>
        <begin position="215"/>
        <end position="239"/>
    </location>
</feature>
<dbReference type="PROSITE" id="PS50007">
    <property type="entry name" value="PIPLC_X_DOMAIN"/>
    <property type="match status" value="1"/>
</dbReference>
<evidence type="ECO:0000256" key="1">
    <source>
        <dbReference type="RuleBase" id="RU361133"/>
    </source>
</evidence>
<evidence type="ECO:0000259" key="3">
    <source>
        <dbReference type="PROSITE" id="PS50008"/>
    </source>
</evidence>
<dbReference type="PROSITE" id="PS50008">
    <property type="entry name" value="PIPLC_Y_DOMAIN"/>
    <property type="match status" value="1"/>
</dbReference>
<dbReference type="GO" id="GO:0016042">
    <property type="term" value="P:lipid catabolic process"/>
    <property type="evidence" value="ECO:0007669"/>
    <property type="project" value="UniProtKB-KW"/>
</dbReference>
<comment type="caution">
    <text evidence="4">The sequence shown here is derived from an EMBL/GenBank/DDBJ whole genome shotgun (WGS) entry which is preliminary data.</text>
</comment>
<accession>A0A8H7EWB2</accession>
<dbReference type="GO" id="GO:0048015">
    <property type="term" value="P:phosphatidylinositol-mediated signaling"/>
    <property type="evidence" value="ECO:0007669"/>
    <property type="project" value="TreeGrafter"/>
</dbReference>
<keyword evidence="1" id="KW-0378">Hydrolase</keyword>
<name>A0A8H7EWB2_AGABI</name>
<protein>
    <recommendedName>
        <fullName evidence="1">Phosphoinositide phospholipase C</fullName>
        <ecNumber evidence="1">3.1.4.11</ecNumber>
    </recommendedName>
</protein>
<sequence length="573" mass="64551">MDQPSQQQLADALVFHTSHNFQPSASIPRLSQHVQTFIENVLSDEVASFLMKPAIRPPTVKGDLPMVDYFISSSHNTYLLSKQVLGRCSSQSYINVLSRGARCVEIDVWPSKNGPIVTHGYTFSQSIPFSDACIAIGSSIQPDSWPVLVSLECHVYGEQNQAELVRIMRDAWGSKFVDRELEGIPKRLPPEMVFGKILVMVEHYPLLMVNVDEESSSSSSDSESDLEDEQISDKQSIKRSRIPPQLRISPELAEVGYYFRSMKPSKNWFSRLIPDPPNILLNISESSLLSLLTSSNPILDALIVHAQAHMRRIYPKGLRFTSSNLHPHVFWGSGSHVVALNWQTYDLGMQINEAMFVGTPGWVTKPEWMRTPRGDDDASERRMKIKGKIVGICNCPPPSDRKRTADSKAYDAYVKAQLLLPARSSLSQSSSNLPAVQTFNEVKYESEAQRVQPLTGDLNFAYPTTSTGPIDDAWNNLPWKKKEPKEALINAEFEWEIWQKWEELTFLRITVCEKEFEKDDTLAIFCARIADIRRAVQEAAEIPASGWRAVRLLDPTGKDCGSVALMQFSFVKL</sequence>
<gene>
    <name evidence="4" type="ORF">Agabi119p4_10146</name>
</gene>
<evidence type="ECO:0000256" key="2">
    <source>
        <dbReference type="SAM" id="MobiDB-lite"/>
    </source>
</evidence>
<dbReference type="InterPro" id="IPR000909">
    <property type="entry name" value="PLipase_C_PInositol-sp_X_dom"/>
</dbReference>
<proteinExistence type="predicted"/>